<keyword evidence="2" id="KW-1185">Reference proteome</keyword>
<organism evidence="1 2">
    <name type="scientific">Tardibacter chloracetimidivorans</name>
    <dbReference type="NCBI Taxonomy" id="1921510"/>
    <lineage>
        <taxon>Bacteria</taxon>
        <taxon>Pseudomonadati</taxon>
        <taxon>Pseudomonadota</taxon>
        <taxon>Alphaproteobacteria</taxon>
        <taxon>Sphingomonadales</taxon>
        <taxon>Sphingomonadaceae</taxon>
        <taxon>Tardibacter</taxon>
    </lineage>
</organism>
<evidence type="ECO:0000313" key="2">
    <source>
        <dbReference type="Proteomes" id="UP000182063"/>
    </source>
</evidence>
<proteinExistence type="predicted"/>
<gene>
    <name evidence="1" type="ORF">BSL82_01310</name>
</gene>
<dbReference type="OrthoDB" id="7456251at2"/>
<reference evidence="2" key="1">
    <citation type="submission" date="2016-11" db="EMBL/GenBank/DDBJ databases">
        <title>Complete Genome Sequence of alachlor-degrading Sphingomonas sp. strain JJ-A5.</title>
        <authorList>
            <person name="Lee H."/>
            <person name="Ka J.-O."/>
        </authorList>
    </citation>
    <scope>NUCLEOTIDE SEQUENCE [LARGE SCALE GENOMIC DNA]</scope>
    <source>
        <strain evidence="2">JJ-A5</strain>
    </source>
</reference>
<sequence>MKIIRPATIEAADLTSSVYETAPTAYNGGTTYALDDVVGVTSGTVVSVYQSLQNGNTGNTPASSPLWWVLIGTTYTSYNAGTSYADGDVVLDPTTHHEFESLVGSNVGNALTDTTKWLDLGYSNRWRMFDTLNGSTTSNPESIEVAVDITGRADSVALLGLSGVSVQIKSETVADGVIYDETYGLVFDSGIANWYDYFFEAIQRKTDLVVTDLPIIGNPTITVIVTQPDGTATVGTCVIGQSRAVGGTMYGAKTSILDYSRKTADEFGNYTIVERAFSKRAEFKVVVEAAKVDAVHSMLAEYRATPIVYVGTDDYASTWAFGFYRDFALEVAHRDQSYLSIQIEGLT</sequence>
<dbReference type="RefSeq" id="WP_072595678.1">
    <property type="nucleotide sequence ID" value="NZ_CP018221.1"/>
</dbReference>
<dbReference type="Proteomes" id="UP000182063">
    <property type="component" value="Chromosome"/>
</dbReference>
<protein>
    <recommendedName>
        <fullName evidence="3">Chitin-binding type-3 domain-containing protein</fullName>
    </recommendedName>
</protein>
<accession>A0A1L3ZR51</accession>
<dbReference type="AlphaFoldDB" id="A0A1L3ZR51"/>
<evidence type="ECO:0008006" key="3">
    <source>
        <dbReference type="Google" id="ProtNLM"/>
    </source>
</evidence>
<dbReference type="KEGG" id="sphj:BSL82_01310"/>
<name>A0A1L3ZR51_9SPHN</name>
<dbReference type="EMBL" id="CP018221">
    <property type="protein sequence ID" value="API58102.1"/>
    <property type="molecule type" value="Genomic_DNA"/>
</dbReference>
<dbReference type="STRING" id="1921510.BSL82_01310"/>
<evidence type="ECO:0000313" key="1">
    <source>
        <dbReference type="EMBL" id="API58102.1"/>
    </source>
</evidence>